<keyword evidence="8 11" id="KW-0675">Receptor</keyword>
<reference evidence="11" key="1">
    <citation type="submission" date="2021-04" db="EMBL/GenBank/DDBJ databases">
        <authorList>
            <person name="Chebbi M.A.C M."/>
        </authorList>
    </citation>
    <scope>NUCLEOTIDE SEQUENCE</scope>
</reference>
<keyword evidence="7 10" id="KW-0472">Membrane</keyword>
<keyword evidence="6 10" id="KW-1133">Transmembrane helix</keyword>
<keyword evidence="12" id="KW-1185">Reference proteome</keyword>
<keyword evidence="5" id="KW-0552">Olfaction</keyword>
<dbReference type="GO" id="GO:0005886">
    <property type="term" value="C:plasma membrane"/>
    <property type="evidence" value="ECO:0007669"/>
    <property type="project" value="UniProtKB-SubCell"/>
</dbReference>
<evidence type="ECO:0000256" key="9">
    <source>
        <dbReference type="ARBA" id="ARBA00023224"/>
    </source>
</evidence>
<dbReference type="PANTHER" id="PTHR21137:SF35">
    <property type="entry name" value="ODORANT RECEPTOR 19A-RELATED"/>
    <property type="match status" value="1"/>
</dbReference>
<dbReference type="InterPro" id="IPR004117">
    <property type="entry name" value="7tm6_olfct_rcpt"/>
</dbReference>
<feature type="transmembrane region" description="Helical" evidence="10">
    <location>
        <begin position="41"/>
        <end position="67"/>
    </location>
</feature>
<evidence type="ECO:0000256" key="6">
    <source>
        <dbReference type="ARBA" id="ARBA00022989"/>
    </source>
</evidence>
<dbReference type="GO" id="GO:0007165">
    <property type="term" value="P:signal transduction"/>
    <property type="evidence" value="ECO:0007669"/>
    <property type="project" value="UniProtKB-KW"/>
</dbReference>
<evidence type="ECO:0000256" key="8">
    <source>
        <dbReference type="ARBA" id="ARBA00023170"/>
    </source>
</evidence>
<organism evidence="11 12">
    <name type="scientific">Cotesia congregata</name>
    <name type="common">Parasitoid wasp</name>
    <name type="synonym">Apanteles congregatus</name>
    <dbReference type="NCBI Taxonomy" id="51543"/>
    <lineage>
        <taxon>Eukaryota</taxon>
        <taxon>Metazoa</taxon>
        <taxon>Ecdysozoa</taxon>
        <taxon>Arthropoda</taxon>
        <taxon>Hexapoda</taxon>
        <taxon>Insecta</taxon>
        <taxon>Pterygota</taxon>
        <taxon>Neoptera</taxon>
        <taxon>Endopterygota</taxon>
        <taxon>Hymenoptera</taxon>
        <taxon>Apocrita</taxon>
        <taxon>Ichneumonoidea</taxon>
        <taxon>Braconidae</taxon>
        <taxon>Microgastrinae</taxon>
        <taxon>Cotesia</taxon>
    </lineage>
</organism>
<keyword evidence="4 10" id="KW-0812">Transmembrane</keyword>
<dbReference type="PANTHER" id="PTHR21137">
    <property type="entry name" value="ODORANT RECEPTOR"/>
    <property type="match status" value="1"/>
</dbReference>
<dbReference type="Pfam" id="PF02949">
    <property type="entry name" value="7tm_6"/>
    <property type="match status" value="1"/>
</dbReference>
<feature type="transmembrane region" description="Helical" evidence="10">
    <location>
        <begin position="179"/>
        <end position="203"/>
    </location>
</feature>
<keyword evidence="9" id="KW-0807">Transducer</keyword>
<evidence type="ECO:0000313" key="12">
    <source>
        <dbReference type="Proteomes" id="UP000786811"/>
    </source>
</evidence>
<evidence type="ECO:0000313" key="11">
    <source>
        <dbReference type="EMBL" id="CAG5108974.1"/>
    </source>
</evidence>
<dbReference type="Proteomes" id="UP000786811">
    <property type="component" value="Unassembled WGS sequence"/>
</dbReference>
<evidence type="ECO:0000256" key="1">
    <source>
        <dbReference type="ARBA" id="ARBA00004651"/>
    </source>
</evidence>
<dbReference type="OrthoDB" id="7663575at2759"/>
<keyword evidence="2" id="KW-1003">Cell membrane</keyword>
<sequence>YKHDLFTIVRDFLTLWSYNQTKPNLLSKIDRLIKSSKHVRYYYMSTIIIIGAAFVLKPLIIIFTYWMNSSGQSNSTFDFSVVVTPLTYPFSYETVSRYTLLLVYEQVIIYLVVCYAICDALYIQLMTHISINFLVLADDFNNVNQCIDTDDNDHNKIQHLAKLIDKHRHLLVICEKVEYFYSPIAFFTIVMNGLDLCLCVIVVDKGISKGNWPIVIKSFVHAVALFVQIIMYCNFSHTATEMAASIRQSIYNSEWINSSKKLKKMLMMIMMRASKEHNFTAYGILVLNREQMAKVIQTTMSYFTLLRSFT</sequence>
<evidence type="ECO:0000256" key="2">
    <source>
        <dbReference type="ARBA" id="ARBA00022475"/>
    </source>
</evidence>
<evidence type="ECO:0000256" key="3">
    <source>
        <dbReference type="ARBA" id="ARBA00022606"/>
    </source>
</evidence>
<proteinExistence type="predicted"/>
<protein>
    <submittedName>
        <fullName evidence="11">Olfactory receptor 29</fullName>
    </submittedName>
</protein>
<feature type="transmembrane region" description="Helical" evidence="10">
    <location>
        <begin position="215"/>
        <end position="235"/>
    </location>
</feature>
<evidence type="ECO:0000256" key="5">
    <source>
        <dbReference type="ARBA" id="ARBA00022725"/>
    </source>
</evidence>
<accession>A0A8J2HQ41</accession>
<gene>
    <name evidence="11" type="ORF">HICCMSTLAB_LOCUS13610</name>
</gene>
<feature type="transmembrane region" description="Helical" evidence="10">
    <location>
        <begin position="107"/>
        <end position="125"/>
    </location>
</feature>
<evidence type="ECO:0000256" key="10">
    <source>
        <dbReference type="SAM" id="Phobius"/>
    </source>
</evidence>
<dbReference type="GO" id="GO:0004984">
    <property type="term" value="F:olfactory receptor activity"/>
    <property type="evidence" value="ECO:0007669"/>
    <property type="project" value="InterPro"/>
</dbReference>
<name>A0A8J2HQ41_COTCN</name>
<feature type="non-terminal residue" evidence="11">
    <location>
        <position position="1"/>
    </location>
</feature>
<evidence type="ECO:0000256" key="4">
    <source>
        <dbReference type="ARBA" id="ARBA00022692"/>
    </source>
</evidence>
<dbReference type="GO" id="GO:0005549">
    <property type="term" value="F:odorant binding"/>
    <property type="evidence" value="ECO:0007669"/>
    <property type="project" value="InterPro"/>
</dbReference>
<comment type="subcellular location">
    <subcellularLocation>
        <location evidence="1">Cell membrane</location>
        <topology evidence="1">Multi-pass membrane protein</topology>
    </subcellularLocation>
</comment>
<comment type="caution">
    <text evidence="11">The sequence shown here is derived from an EMBL/GenBank/DDBJ whole genome shotgun (WGS) entry which is preliminary data.</text>
</comment>
<dbReference type="EMBL" id="CAJNRD030001124">
    <property type="protein sequence ID" value="CAG5108974.1"/>
    <property type="molecule type" value="Genomic_DNA"/>
</dbReference>
<dbReference type="AlphaFoldDB" id="A0A8J2HQ41"/>
<keyword evidence="3" id="KW-0716">Sensory transduction</keyword>
<evidence type="ECO:0000256" key="7">
    <source>
        <dbReference type="ARBA" id="ARBA00023136"/>
    </source>
</evidence>